<keyword evidence="1" id="KW-1133">Transmembrane helix</keyword>
<evidence type="ECO:0000313" key="2">
    <source>
        <dbReference type="EMBL" id="GAH03020.1"/>
    </source>
</evidence>
<dbReference type="AlphaFoldDB" id="X1D440"/>
<dbReference type="EMBL" id="BART01025619">
    <property type="protein sequence ID" value="GAH03020.1"/>
    <property type="molecule type" value="Genomic_DNA"/>
</dbReference>
<reference evidence="2" key="1">
    <citation type="journal article" date="2014" name="Front. Microbiol.">
        <title>High frequency of phylogenetically diverse reductive dehalogenase-homologous genes in deep subseafloor sedimentary metagenomes.</title>
        <authorList>
            <person name="Kawai M."/>
            <person name="Futagami T."/>
            <person name="Toyoda A."/>
            <person name="Takaki Y."/>
            <person name="Nishi S."/>
            <person name="Hori S."/>
            <person name="Arai W."/>
            <person name="Tsubouchi T."/>
            <person name="Morono Y."/>
            <person name="Uchiyama I."/>
            <person name="Ito T."/>
            <person name="Fujiyama A."/>
            <person name="Inagaki F."/>
            <person name="Takami H."/>
        </authorList>
    </citation>
    <scope>NUCLEOTIDE SEQUENCE</scope>
    <source>
        <strain evidence="2">Expedition CK06-06</strain>
    </source>
</reference>
<feature type="transmembrane region" description="Helical" evidence="1">
    <location>
        <begin position="31"/>
        <end position="51"/>
    </location>
</feature>
<accession>X1D440</accession>
<feature type="non-terminal residue" evidence="2">
    <location>
        <position position="1"/>
    </location>
</feature>
<gene>
    <name evidence="2" type="ORF">S01H4_45940</name>
</gene>
<name>X1D440_9ZZZZ</name>
<proteinExistence type="predicted"/>
<keyword evidence="1" id="KW-0472">Membrane</keyword>
<sequence length="52" mass="6059">GEPVILKLKWRHGRIDDLEEITEGVKRIVHNYIYCIELMLACLLFLGFPCLS</sequence>
<organism evidence="2">
    <name type="scientific">marine sediment metagenome</name>
    <dbReference type="NCBI Taxonomy" id="412755"/>
    <lineage>
        <taxon>unclassified sequences</taxon>
        <taxon>metagenomes</taxon>
        <taxon>ecological metagenomes</taxon>
    </lineage>
</organism>
<keyword evidence="1" id="KW-0812">Transmembrane</keyword>
<protein>
    <submittedName>
        <fullName evidence="2">Uncharacterized protein</fullName>
    </submittedName>
</protein>
<comment type="caution">
    <text evidence="2">The sequence shown here is derived from an EMBL/GenBank/DDBJ whole genome shotgun (WGS) entry which is preliminary data.</text>
</comment>
<evidence type="ECO:0000256" key="1">
    <source>
        <dbReference type="SAM" id="Phobius"/>
    </source>
</evidence>